<sequence length="132" mass="14788">MDPFGLDTSSDAAILRANMIRDGIDTPNYSNSAHHIVMSNSTDPNMISLRSQMTNIGIDINDSSNGVFLPTSSKVKNDFNLDAHAHSRVHTNEYKKNVFERLKDITDPDKFKNELEKIGKELSEGTFKIKCN</sequence>
<name>A0AA94JMV3_9FLAO</name>
<reference evidence="1" key="1">
    <citation type="submission" date="2018-12" db="EMBL/GenBank/DDBJ databases">
        <title>Draft genome sequence of Flaovobacterium columnare BGFS27 isolated from channel catfish in Alabama.</title>
        <authorList>
            <person name="Cai W."/>
            <person name="Arias C."/>
        </authorList>
    </citation>
    <scope>NUCLEOTIDE SEQUENCE [LARGE SCALE GENOMIC DNA]</scope>
    <source>
        <strain evidence="1">BGFS27</strain>
    </source>
</reference>
<dbReference type="Pfam" id="PF14412">
    <property type="entry name" value="AHH"/>
    <property type="match status" value="1"/>
</dbReference>
<dbReference type="AlphaFoldDB" id="A0AA94JMV3"/>
<comment type="caution">
    <text evidence="1">The sequence shown here is derived from an EMBL/GenBank/DDBJ whole genome shotgun (WGS) entry which is preliminary data.</text>
</comment>
<evidence type="ECO:0008006" key="2">
    <source>
        <dbReference type="Google" id="ProtNLM"/>
    </source>
</evidence>
<proteinExistence type="predicted"/>
<dbReference type="InterPro" id="IPR032871">
    <property type="entry name" value="AHH_dom_containing"/>
</dbReference>
<protein>
    <recommendedName>
        <fullName evidence="2">A nuclease family of the HNH/ENDO VII superfamily with conserved AHH</fullName>
    </recommendedName>
</protein>
<accession>A0AA94JMV3</accession>
<gene>
    <name evidence="1" type="ORF">EJB19_14945</name>
</gene>
<organism evidence="1">
    <name type="scientific">Flavobacterium columnare</name>
    <dbReference type="NCBI Taxonomy" id="996"/>
    <lineage>
        <taxon>Bacteria</taxon>
        <taxon>Pseudomonadati</taxon>
        <taxon>Bacteroidota</taxon>
        <taxon>Flavobacteriia</taxon>
        <taxon>Flavobacteriales</taxon>
        <taxon>Flavobacteriaceae</taxon>
        <taxon>Flavobacterium</taxon>
    </lineage>
</organism>
<evidence type="ECO:0000313" key="1">
    <source>
        <dbReference type="EMBL" id="RVU86846.1"/>
    </source>
</evidence>
<dbReference type="EMBL" id="RWGX01000006">
    <property type="protein sequence ID" value="RVU86846.1"/>
    <property type="molecule type" value="Genomic_DNA"/>
</dbReference>